<dbReference type="EMBL" id="NKCI01000027">
    <property type="protein sequence ID" value="RSL65899.1"/>
    <property type="molecule type" value="Genomic_DNA"/>
</dbReference>
<keyword evidence="3" id="KW-1185">Reference proteome</keyword>
<name>A0A428QKU4_9HYPO</name>
<dbReference type="Proteomes" id="UP000288168">
    <property type="component" value="Unassembled WGS sequence"/>
</dbReference>
<reference evidence="2 3" key="1">
    <citation type="submission" date="2017-06" db="EMBL/GenBank/DDBJ databases">
        <title>Comparative genomic analysis of Ambrosia Fusariam Clade fungi.</title>
        <authorList>
            <person name="Stajich J.E."/>
            <person name="Carrillo J."/>
            <person name="Kijimoto T."/>
            <person name="Eskalen A."/>
            <person name="O'Donnell K."/>
            <person name="Kasson M."/>
        </authorList>
    </citation>
    <scope>NUCLEOTIDE SEQUENCE [LARGE SCALE GENOMIC DNA]</scope>
    <source>
        <strain evidence="2 3">NRRL62584</strain>
    </source>
</reference>
<evidence type="ECO:0000256" key="1">
    <source>
        <dbReference type="SAM" id="MobiDB-lite"/>
    </source>
</evidence>
<dbReference type="AlphaFoldDB" id="A0A428QKU4"/>
<evidence type="ECO:0000313" key="3">
    <source>
        <dbReference type="Proteomes" id="UP000288168"/>
    </source>
</evidence>
<protein>
    <submittedName>
        <fullName evidence="2">Uncharacterized protein</fullName>
    </submittedName>
</protein>
<dbReference type="OrthoDB" id="5096660at2759"/>
<feature type="compositionally biased region" description="Low complexity" evidence="1">
    <location>
        <begin position="43"/>
        <end position="57"/>
    </location>
</feature>
<gene>
    <name evidence="2" type="ORF">CEP54_004062</name>
</gene>
<sequence>MAKRGRPALQLSASERLERRRAQLARSQRKSRARRRSPHQCASPSETSSSSSEDPTTIMAAPTSGTRQELSVAAPDMNPQPPESHRDNFSWMEAVFDNSPASPALNILERSEAHCLSRVLEAAEHEHQTPLELDTTDPPVFLPNLDDSGYPSCSMRPGSDSVFPAVLDNGFCTPSTCSSAEEATLLPWLVPEGNSPDSLLYPETVLDPSFTTIQSENHRLSPEQKHQTTQEPHTGNLLSENWASSPLIPSPDSFAIDAPLLDGQEWNTILQPTALPSIVPRGFHDCRTVRVILTFAV</sequence>
<proteinExistence type="predicted"/>
<comment type="caution">
    <text evidence="2">The sequence shown here is derived from an EMBL/GenBank/DDBJ whole genome shotgun (WGS) entry which is preliminary data.</text>
</comment>
<organism evidence="2 3">
    <name type="scientific">Fusarium duplospermum</name>
    <dbReference type="NCBI Taxonomy" id="1325734"/>
    <lineage>
        <taxon>Eukaryota</taxon>
        <taxon>Fungi</taxon>
        <taxon>Dikarya</taxon>
        <taxon>Ascomycota</taxon>
        <taxon>Pezizomycotina</taxon>
        <taxon>Sordariomycetes</taxon>
        <taxon>Hypocreomycetidae</taxon>
        <taxon>Hypocreales</taxon>
        <taxon>Nectriaceae</taxon>
        <taxon>Fusarium</taxon>
        <taxon>Fusarium solani species complex</taxon>
    </lineage>
</organism>
<accession>A0A428QKU4</accession>
<evidence type="ECO:0000313" key="2">
    <source>
        <dbReference type="EMBL" id="RSL65899.1"/>
    </source>
</evidence>
<feature type="compositionally biased region" description="Basic residues" evidence="1">
    <location>
        <begin position="27"/>
        <end position="38"/>
    </location>
</feature>
<feature type="region of interest" description="Disordered" evidence="1">
    <location>
        <begin position="1"/>
        <end position="87"/>
    </location>
</feature>